<feature type="compositionally biased region" description="Polar residues" evidence="1">
    <location>
        <begin position="7"/>
        <end position="20"/>
    </location>
</feature>
<dbReference type="AlphaFoldDB" id="A0ABD1NDD2"/>
<organism evidence="2 3">
    <name type="scientific">Flemingia macrophylla</name>
    <dbReference type="NCBI Taxonomy" id="520843"/>
    <lineage>
        <taxon>Eukaryota</taxon>
        <taxon>Viridiplantae</taxon>
        <taxon>Streptophyta</taxon>
        <taxon>Embryophyta</taxon>
        <taxon>Tracheophyta</taxon>
        <taxon>Spermatophyta</taxon>
        <taxon>Magnoliopsida</taxon>
        <taxon>eudicotyledons</taxon>
        <taxon>Gunneridae</taxon>
        <taxon>Pentapetalae</taxon>
        <taxon>rosids</taxon>
        <taxon>fabids</taxon>
        <taxon>Fabales</taxon>
        <taxon>Fabaceae</taxon>
        <taxon>Papilionoideae</taxon>
        <taxon>50 kb inversion clade</taxon>
        <taxon>NPAAA clade</taxon>
        <taxon>indigoferoid/millettioid clade</taxon>
        <taxon>Phaseoleae</taxon>
        <taxon>Flemingia</taxon>
    </lineage>
</organism>
<keyword evidence="3" id="KW-1185">Reference proteome</keyword>
<protein>
    <submittedName>
        <fullName evidence="2">Uncharacterized protein</fullName>
    </submittedName>
</protein>
<proteinExistence type="predicted"/>
<accession>A0ABD1NDD2</accession>
<evidence type="ECO:0000313" key="3">
    <source>
        <dbReference type="Proteomes" id="UP001603857"/>
    </source>
</evidence>
<name>A0ABD1NDD2_9FABA</name>
<dbReference type="PANTHER" id="PTHR33070:SF129">
    <property type="entry name" value="DUF241 DOMAIN PROTEIN"/>
    <property type="match status" value="1"/>
</dbReference>
<evidence type="ECO:0000313" key="2">
    <source>
        <dbReference type="EMBL" id="KAL2346114.1"/>
    </source>
</evidence>
<dbReference type="InterPro" id="IPR004320">
    <property type="entry name" value="BPS1_pln"/>
</dbReference>
<feature type="region of interest" description="Disordered" evidence="1">
    <location>
        <begin position="1"/>
        <end position="25"/>
    </location>
</feature>
<reference evidence="2 3" key="1">
    <citation type="submission" date="2024-08" db="EMBL/GenBank/DDBJ databases">
        <title>Insights into the chromosomal genome structure of Flemingia macrophylla.</title>
        <authorList>
            <person name="Ding Y."/>
            <person name="Zhao Y."/>
            <person name="Bi W."/>
            <person name="Wu M."/>
            <person name="Zhao G."/>
            <person name="Gong Y."/>
            <person name="Li W."/>
            <person name="Zhang P."/>
        </authorList>
    </citation>
    <scope>NUCLEOTIDE SEQUENCE [LARGE SCALE GENOMIC DNA]</scope>
    <source>
        <strain evidence="2">DYQJB</strain>
        <tissue evidence="2">Leaf</tissue>
    </source>
</reference>
<dbReference type="EMBL" id="JBGMDY010000001">
    <property type="protein sequence ID" value="KAL2346114.1"/>
    <property type="molecule type" value="Genomic_DNA"/>
</dbReference>
<dbReference type="Proteomes" id="UP001603857">
    <property type="component" value="Unassembled WGS sequence"/>
</dbReference>
<dbReference type="Pfam" id="PF03087">
    <property type="entry name" value="BPS1"/>
    <property type="match status" value="2"/>
</dbReference>
<sequence>MAFIKTNMKSSQHNRSNSLPTAPHPLVSQVEEHLIRLKDSEATTSMSPSSISHRLNDLQYFQDSIDKLLQLTISQQALSQECTSKKIDKLLEGSLRLLDICSTVKDCLLQSKDSTHELLSVFRRRRDSETVFIIEGGKYLACRKKMKKAIGKALRDLKAIKNEFAVSSSNKDKDTFSMLSILKEAEGVTLSSLESLLTFIIGTKSQLEQSRWSVISKLMQPKRITCESDVSDINEFEMVDTRLKLLISSKPSSLENFQTHMQHLELRIGNIEVGVERFSRQLIRTRRMAATETNTKSSMHTRCNSLPSAPHPLMSQHEEHLRRLKDTQATSSMSSSSLCHKLNGLLQFHDCTDKLLQLPIKQQAFTRECSDKCVDDILEGSVRLLDICSTVKECLLISKESVHELHSVIRRRKGDETVFTTEGEKYLVSRNKLKKAIRKALRNLKATKSECAVYPSNKYGPMLSVLRLLTEPEEVTVQSKSIHDKSVTEKRDGEQGISTRLGLTSVIETD</sequence>
<comment type="caution">
    <text evidence="2">The sequence shown here is derived from an EMBL/GenBank/DDBJ whole genome shotgun (WGS) entry which is preliminary data.</text>
</comment>
<gene>
    <name evidence="2" type="ORF">Fmac_000114</name>
</gene>
<evidence type="ECO:0000256" key="1">
    <source>
        <dbReference type="SAM" id="MobiDB-lite"/>
    </source>
</evidence>
<dbReference type="PANTHER" id="PTHR33070">
    <property type="entry name" value="OS06G0725500 PROTEIN"/>
    <property type="match status" value="1"/>
</dbReference>